<reference evidence="2 3" key="1">
    <citation type="submission" date="2019-06" db="EMBL/GenBank/DDBJ databases">
        <title>Echinicola alkalisoli sp. nov. isolated from saline soil.</title>
        <authorList>
            <person name="Sun J.-Q."/>
            <person name="Xu L."/>
        </authorList>
    </citation>
    <scope>NUCLEOTIDE SEQUENCE [LARGE SCALE GENOMIC DNA]</scope>
    <source>
        <strain evidence="2 3">LN3S3</strain>
    </source>
</reference>
<dbReference type="OrthoDB" id="9771991at2"/>
<evidence type="ECO:0000256" key="1">
    <source>
        <dbReference type="SAM" id="SignalP"/>
    </source>
</evidence>
<gene>
    <name evidence="2" type="ORF">FKX85_18880</name>
</gene>
<dbReference type="AlphaFoldDB" id="A0A514CMF2"/>
<protein>
    <recommendedName>
        <fullName evidence="4">Porin</fullName>
    </recommendedName>
</protein>
<sequence>MKYFSVCFAFFITFSITTWAQTSPSVTPKKKELRFDLNDDGSHYVKGTFLNQIWLRYTQANPGSEVYGTPDDQIMDIGLRRTRIQVFGQLTDKVFFYTQFGQNNLSYRSPRKQGIFFLDAIGEYKVAKEKLSIGAGLTGWNGVSRYSSPSIGSILSLDAPLYQQATNDVNDQFVRKLSIYAKGQLGKLDYRMAVSKPMSIEPSSVQEPVIDENSLFTSEIGYAQYHGYFKYMFLDKESNTTPYQAGSYLGTKSVFNIGAGFMAQKDAMWHYADNTTDTVRTNLGIFAIDAFYDRPIDPSKGNAITAYAAYTYSDYGKNYLRNIGAMNPATGVNAEGTLNGPGSAFPTIGTGNTFYAQFGYLFRRDLFGKAGTLQPYISSQYSNFDLLDDPMAMYDGGVNWLIDGNRVKLSLSYQSRPIFAAASEGNYVTDERKGMAVMQFQIAL</sequence>
<keyword evidence="3" id="KW-1185">Reference proteome</keyword>
<feature type="signal peptide" evidence="1">
    <location>
        <begin position="1"/>
        <end position="20"/>
    </location>
</feature>
<dbReference type="RefSeq" id="WP_141616212.1">
    <property type="nucleotide sequence ID" value="NZ_CP041253.1"/>
</dbReference>
<name>A0A514CMF2_9BACT</name>
<feature type="chain" id="PRO_5021739056" description="Porin" evidence="1">
    <location>
        <begin position="21"/>
        <end position="444"/>
    </location>
</feature>
<proteinExistence type="predicted"/>
<keyword evidence="1" id="KW-0732">Signal</keyword>
<evidence type="ECO:0000313" key="2">
    <source>
        <dbReference type="EMBL" id="QDH80996.1"/>
    </source>
</evidence>
<evidence type="ECO:0008006" key="4">
    <source>
        <dbReference type="Google" id="ProtNLM"/>
    </source>
</evidence>
<evidence type="ECO:0000313" key="3">
    <source>
        <dbReference type="Proteomes" id="UP000316614"/>
    </source>
</evidence>
<accession>A0A514CMF2</accession>
<dbReference type="Proteomes" id="UP000316614">
    <property type="component" value="Chromosome"/>
</dbReference>
<organism evidence="2 3">
    <name type="scientific">Echinicola soli</name>
    <dbReference type="NCBI Taxonomy" id="2591634"/>
    <lineage>
        <taxon>Bacteria</taxon>
        <taxon>Pseudomonadati</taxon>
        <taxon>Bacteroidota</taxon>
        <taxon>Cytophagia</taxon>
        <taxon>Cytophagales</taxon>
        <taxon>Cyclobacteriaceae</taxon>
        <taxon>Echinicola</taxon>
    </lineage>
</organism>
<dbReference type="KEGG" id="echi:FKX85_18880"/>
<dbReference type="EMBL" id="CP041253">
    <property type="protein sequence ID" value="QDH80996.1"/>
    <property type="molecule type" value="Genomic_DNA"/>
</dbReference>